<sequence>MDQGIIKETLESLKDYLPKIATASGSLAAAIQSHEEGWTDTLVSYLEGMGWITMAINGIQQLDAFILEGWDLNELGMHIDQLRLALEQQDFVTVCDLLQYEIQPVLESYIDKLQGVVH</sequence>
<dbReference type="Proteomes" id="UP000481087">
    <property type="component" value="Unassembled WGS sequence"/>
</dbReference>
<accession>A0A6L8V669</accession>
<evidence type="ECO:0000313" key="2">
    <source>
        <dbReference type="Proteomes" id="UP000481087"/>
    </source>
</evidence>
<protein>
    <submittedName>
        <fullName evidence="1">Uncharacterized protein</fullName>
    </submittedName>
</protein>
<comment type="caution">
    <text evidence="1">The sequence shown here is derived from an EMBL/GenBank/DDBJ whole genome shotgun (WGS) entry which is preliminary data.</text>
</comment>
<gene>
    <name evidence="1" type="ORF">GQF01_27090</name>
</gene>
<name>A0A6L8V669_9BACL</name>
<proteinExistence type="predicted"/>
<dbReference type="RefSeq" id="WP_161410092.1">
    <property type="nucleotide sequence ID" value="NZ_WTUZ01000035.1"/>
</dbReference>
<keyword evidence="2" id="KW-1185">Reference proteome</keyword>
<reference evidence="1 2" key="1">
    <citation type="submission" date="2019-12" db="EMBL/GenBank/DDBJ databases">
        <title>Paenibacillus sp. nov. sp. isolated from soil.</title>
        <authorList>
            <person name="Kim J."/>
            <person name="Jeong S.E."/>
            <person name="Jung H.S."/>
            <person name="Jeon C.O."/>
        </authorList>
    </citation>
    <scope>NUCLEOTIDE SEQUENCE [LARGE SCALE GENOMIC DNA]</scope>
    <source>
        <strain evidence="1 2">5J-6</strain>
    </source>
</reference>
<organism evidence="1 2">
    <name type="scientific">Paenibacillus silvestris</name>
    <dbReference type="NCBI Taxonomy" id="2606219"/>
    <lineage>
        <taxon>Bacteria</taxon>
        <taxon>Bacillati</taxon>
        <taxon>Bacillota</taxon>
        <taxon>Bacilli</taxon>
        <taxon>Bacillales</taxon>
        <taxon>Paenibacillaceae</taxon>
        <taxon>Paenibacillus</taxon>
    </lineage>
</organism>
<dbReference type="EMBL" id="WTUZ01000035">
    <property type="protein sequence ID" value="MZQ85775.1"/>
    <property type="molecule type" value="Genomic_DNA"/>
</dbReference>
<dbReference type="AlphaFoldDB" id="A0A6L8V669"/>
<evidence type="ECO:0000313" key="1">
    <source>
        <dbReference type="EMBL" id="MZQ85775.1"/>
    </source>
</evidence>